<name>A0ABR0W8B8_REHGL</name>
<evidence type="ECO:0000313" key="20">
    <source>
        <dbReference type="EMBL" id="KAK6142497.1"/>
    </source>
</evidence>
<evidence type="ECO:0000256" key="6">
    <source>
        <dbReference type="ARBA" id="ARBA00022741"/>
    </source>
</evidence>
<keyword evidence="3 13" id="KW-0808">Transferase</keyword>
<keyword evidence="9 16" id="KW-1133">Transmembrane helix</keyword>
<dbReference type="InterPro" id="IPR017441">
    <property type="entry name" value="Protein_kinase_ATP_BS"/>
</dbReference>
<comment type="caution">
    <text evidence="20">The sequence shown here is derived from an EMBL/GenBank/DDBJ whole genome shotgun (WGS) entry which is preliminary data.</text>
</comment>
<dbReference type="Gene3D" id="1.10.510.10">
    <property type="entry name" value="Transferase(Phosphotransferase) domain 1"/>
    <property type="match status" value="1"/>
</dbReference>
<evidence type="ECO:0000256" key="8">
    <source>
        <dbReference type="ARBA" id="ARBA00022840"/>
    </source>
</evidence>
<evidence type="ECO:0000256" key="5">
    <source>
        <dbReference type="ARBA" id="ARBA00022729"/>
    </source>
</evidence>
<dbReference type="InterPro" id="IPR008271">
    <property type="entry name" value="Ser/Thr_kinase_AS"/>
</dbReference>
<keyword evidence="10 16" id="KW-0472">Membrane</keyword>
<dbReference type="SMART" id="SM00220">
    <property type="entry name" value="S_TKc"/>
    <property type="match status" value="1"/>
</dbReference>
<feature type="transmembrane region" description="Helical" evidence="16">
    <location>
        <begin position="492"/>
        <end position="514"/>
    </location>
</feature>
<proteinExistence type="inferred from homology"/>
<feature type="binding site" evidence="14">
    <location>
        <position position="570"/>
    </location>
    <ligand>
        <name>ATP</name>
        <dbReference type="ChEBI" id="CHEBI:30616"/>
    </ligand>
</feature>
<keyword evidence="12" id="KW-0325">Glycoprotein</keyword>
<feature type="compositionally biased region" description="Polar residues" evidence="15">
    <location>
        <begin position="856"/>
        <end position="866"/>
    </location>
</feature>
<dbReference type="PROSITE" id="PS00108">
    <property type="entry name" value="PROTEIN_KINASE_ST"/>
    <property type="match status" value="1"/>
</dbReference>
<keyword evidence="11" id="KW-1015">Disulfide bond</keyword>
<dbReference type="Proteomes" id="UP001318860">
    <property type="component" value="Unassembled WGS sequence"/>
</dbReference>
<dbReference type="CDD" id="cd00028">
    <property type="entry name" value="B_lectin"/>
    <property type="match status" value="1"/>
</dbReference>
<keyword evidence="4 16" id="KW-0812">Transmembrane</keyword>
<evidence type="ECO:0000259" key="19">
    <source>
        <dbReference type="PROSITE" id="PS50948"/>
    </source>
</evidence>
<evidence type="ECO:0000256" key="4">
    <source>
        <dbReference type="ARBA" id="ARBA00022692"/>
    </source>
</evidence>
<dbReference type="InterPro" id="IPR024171">
    <property type="entry name" value="SRK-like_kinase"/>
</dbReference>
<evidence type="ECO:0000256" key="15">
    <source>
        <dbReference type="SAM" id="MobiDB-lite"/>
    </source>
</evidence>
<comment type="catalytic activity">
    <reaction evidence="13">
        <text>L-seryl-[protein] + ATP = O-phospho-L-seryl-[protein] + ADP + H(+)</text>
        <dbReference type="Rhea" id="RHEA:17989"/>
        <dbReference type="Rhea" id="RHEA-COMP:9863"/>
        <dbReference type="Rhea" id="RHEA-COMP:11604"/>
        <dbReference type="ChEBI" id="CHEBI:15378"/>
        <dbReference type="ChEBI" id="CHEBI:29999"/>
        <dbReference type="ChEBI" id="CHEBI:30616"/>
        <dbReference type="ChEBI" id="CHEBI:83421"/>
        <dbReference type="ChEBI" id="CHEBI:456216"/>
        <dbReference type="EC" id="2.7.11.1"/>
    </reaction>
</comment>
<evidence type="ECO:0000313" key="21">
    <source>
        <dbReference type="Proteomes" id="UP001318860"/>
    </source>
</evidence>
<comment type="similarity">
    <text evidence="13">Belongs to the protein kinase superfamily. Ser/Thr protein kinase family.</text>
</comment>
<dbReference type="Pfam" id="PF00954">
    <property type="entry name" value="S_locus_glycop"/>
    <property type="match status" value="1"/>
</dbReference>
<dbReference type="SMART" id="SM00108">
    <property type="entry name" value="B_lectin"/>
    <property type="match status" value="1"/>
</dbReference>
<comment type="catalytic activity">
    <reaction evidence="13">
        <text>L-threonyl-[protein] + ATP = O-phospho-L-threonyl-[protein] + ADP + H(+)</text>
        <dbReference type="Rhea" id="RHEA:46608"/>
        <dbReference type="Rhea" id="RHEA-COMP:11060"/>
        <dbReference type="Rhea" id="RHEA-COMP:11605"/>
        <dbReference type="ChEBI" id="CHEBI:15378"/>
        <dbReference type="ChEBI" id="CHEBI:30013"/>
        <dbReference type="ChEBI" id="CHEBI:30616"/>
        <dbReference type="ChEBI" id="CHEBI:61977"/>
        <dbReference type="ChEBI" id="CHEBI:456216"/>
        <dbReference type="EC" id="2.7.11.1"/>
    </reaction>
</comment>
<dbReference type="InterPro" id="IPR011009">
    <property type="entry name" value="Kinase-like_dom_sf"/>
</dbReference>
<dbReference type="EC" id="2.7.11.1" evidence="13"/>
<dbReference type="InterPro" id="IPR001480">
    <property type="entry name" value="Bulb-type_lectin_dom"/>
</dbReference>
<feature type="domain" description="Bulb-type lectin" evidence="18">
    <location>
        <begin position="76"/>
        <end position="199"/>
    </location>
</feature>
<dbReference type="SUPFAM" id="SSF51110">
    <property type="entry name" value="alpha-D-mannose-specific plant lectins"/>
    <property type="match status" value="1"/>
</dbReference>
<dbReference type="PROSITE" id="PS00107">
    <property type="entry name" value="PROTEIN_KINASE_ATP"/>
    <property type="match status" value="1"/>
</dbReference>
<dbReference type="PANTHER" id="PTHR47974:SF19">
    <property type="entry name" value="RECEPTOR-LIKE SERINE_THREONINE-PROTEIN KINASE"/>
    <property type="match status" value="1"/>
</dbReference>
<dbReference type="PROSITE" id="PS50948">
    <property type="entry name" value="PAN"/>
    <property type="match status" value="1"/>
</dbReference>
<feature type="region of interest" description="Disordered" evidence="15">
    <location>
        <begin position="28"/>
        <end position="62"/>
    </location>
</feature>
<dbReference type="InterPro" id="IPR003609">
    <property type="entry name" value="Pan_app"/>
</dbReference>
<dbReference type="PANTHER" id="PTHR47974">
    <property type="entry name" value="OS07G0415500 PROTEIN"/>
    <property type="match status" value="1"/>
</dbReference>
<feature type="compositionally biased region" description="Basic and acidic residues" evidence="15">
    <location>
        <begin position="28"/>
        <end position="49"/>
    </location>
</feature>
<feature type="domain" description="Protein kinase" evidence="17">
    <location>
        <begin position="541"/>
        <end position="817"/>
    </location>
</feature>
<dbReference type="InterPro" id="IPR036426">
    <property type="entry name" value="Bulb-type_lectin_dom_sf"/>
</dbReference>
<dbReference type="PROSITE" id="PS50011">
    <property type="entry name" value="PROTEIN_KINASE_DOM"/>
    <property type="match status" value="1"/>
</dbReference>
<keyword evidence="6 13" id="KW-0547">Nucleotide-binding</keyword>
<keyword evidence="21" id="KW-1185">Reference proteome</keyword>
<evidence type="ECO:0000256" key="14">
    <source>
        <dbReference type="PROSITE-ProRule" id="PRU10141"/>
    </source>
</evidence>
<dbReference type="SMART" id="SM00473">
    <property type="entry name" value="PAN_AP"/>
    <property type="match status" value="1"/>
</dbReference>
<evidence type="ECO:0000256" key="13">
    <source>
        <dbReference type="PIRNR" id="PIRNR000641"/>
    </source>
</evidence>
<dbReference type="Gene3D" id="3.30.200.20">
    <property type="entry name" value="Phosphorylase Kinase, domain 1"/>
    <property type="match status" value="1"/>
</dbReference>
<evidence type="ECO:0000256" key="9">
    <source>
        <dbReference type="ARBA" id="ARBA00022989"/>
    </source>
</evidence>
<dbReference type="InterPro" id="IPR000858">
    <property type="entry name" value="S_locus_glycoprot_dom"/>
</dbReference>
<evidence type="ECO:0000256" key="7">
    <source>
        <dbReference type="ARBA" id="ARBA00022777"/>
    </source>
</evidence>
<dbReference type="Pfam" id="PF08276">
    <property type="entry name" value="PAN_2"/>
    <property type="match status" value="1"/>
</dbReference>
<dbReference type="CDD" id="cd14066">
    <property type="entry name" value="STKc_IRAK"/>
    <property type="match status" value="1"/>
</dbReference>
<dbReference type="Pfam" id="PF00069">
    <property type="entry name" value="Pkinase"/>
    <property type="match status" value="1"/>
</dbReference>
<accession>A0ABR0W8B8</accession>
<reference evidence="20 21" key="1">
    <citation type="journal article" date="2021" name="Comput. Struct. Biotechnol. J.">
        <title>De novo genome assembly of the potent medicinal plant Rehmannia glutinosa using nanopore technology.</title>
        <authorList>
            <person name="Ma L."/>
            <person name="Dong C."/>
            <person name="Song C."/>
            <person name="Wang X."/>
            <person name="Zheng X."/>
            <person name="Niu Y."/>
            <person name="Chen S."/>
            <person name="Feng W."/>
        </authorList>
    </citation>
    <scope>NUCLEOTIDE SEQUENCE [LARGE SCALE GENOMIC DNA]</scope>
    <source>
        <strain evidence="20">DH-2019</strain>
    </source>
</reference>
<dbReference type="Pfam" id="PF01453">
    <property type="entry name" value="B_lectin"/>
    <property type="match status" value="1"/>
</dbReference>
<evidence type="ECO:0000256" key="3">
    <source>
        <dbReference type="ARBA" id="ARBA00022679"/>
    </source>
</evidence>
<comment type="subcellular location">
    <subcellularLocation>
        <location evidence="1">Membrane</location>
        <topology evidence="1">Single-pass membrane protein</topology>
    </subcellularLocation>
</comment>
<evidence type="ECO:0000256" key="16">
    <source>
        <dbReference type="SAM" id="Phobius"/>
    </source>
</evidence>
<sequence>MRCMWTHRFQKYLRCSQKLLPTNMRKYPEVEPRRVDGRQRRPAHARESFEPNPQASQTISGNQNLSGGQLVTLFSDATISANQTLSGNQTLISSGGNFELGFFTPGKSSKYYLGIWYKKVRQQTLIWVANRETPILDNKSAELKILDGNLVLFNESKTKIWSTNVNPTPSNISTIAVLLDNGNLVLRDGSGSNSTSSEPLWESFDTTTNTWLSGSKIGYDKRTQKRQVLTSWKNSEDPAPGLFSIEIDPNGSQYIMRWNGSEQYWASGTWNGHGFTKIPEMRVDSIYNFSYVDNENETYFTSWLYDPSIISRIFVDVSGQIKQMVWLDDKNWTLFFSQPRQQCEVYAYCGAFGACNQNSLPFCSCLPGFKHKSDIEWSLKDYSGGCVREINLECVNNNGRRDKFVMNSYFRLPENFRLLTIGSVDECESVCLSNCSCTAYAYDENGCFIWNGELFNLQTLSEGDGGGKTIYIKLSASSSVFVGTIKSNNKGVVIGAVTGSVVVVFVLLAILRFWRQMVGTCEPMEGSLVAFGYKDLQIATKNFSDKLGGGGFGYVYKGTLPDSTVIAVKKLESVNQGEKQFRTEVSTVGTIQHVNLVRLRGFCPGRSNEKMLVYDYMENGSLDSHLFNSEKSKVLKWEIRYRIALGIARGLAYLHEKCRDCIIHCDIKPENILLDADFCPRVGDFGLAKLVGRDFSRVLTTMRGTRGYLAPEWISGVAITTKADVYSYGMMLFELVSGRRNSDHSEDERASKFFPCLAASVTVYGGDILGLLDPILDGDADSEEVSKLCRVACWCIQDDENIRPSMSRVVQILEGVVDVNLPPIPRSIQLLLVAPQERLVFFTDSSSGSSSKVKRTTPSDSSQLIK</sequence>
<dbReference type="EMBL" id="JABTTQ020000013">
    <property type="protein sequence ID" value="KAK6142497.1"/>
    <property type="molecule type" value="Genomic_DNA"/>
</dbReference>
<evidence type="ECO:0000256" key="10">
    <source>
        <dbReference type="ARBA" id="ARBA00023136"/>
    </source>
</evidence>
<keyword evidence="5" id="KW-0732">Signal</keyword>
<dbReference type="PIRSF" id="PIRSF000641">
    <property type="entry name" value="SRK"/>
    <property type="match status" value="1"/>
</dbReference>
<dbReference type="CDD" id="cd01098">
    <property type="entry name" value="PAN_AP_plant"/>
    <property type="match status" value="1"/>
</dbReference>
<keyword evidence="8 13" id="KW-0067">ATP-binding</keyword>
<feature type="domain" description="Apple" evidence="19">
    <location>
        <begin position="394"/>
        <end position="475"/>
    </location>
</feature>
<gene>
    <name evidence="20" type="ORF">DH2020_022845</name>
</gene>
<dbReference type="InterPro" id="IPR000719">
    <property type="entry name" value="Prot_kinase_dom"/>
</dbReference>
<evidence type="ECO:0000259" key="17">
    <source>
        <dbReference type="PROSITE" id="PS50011"/>
    </source>
</evidence>
<evidence type="ECO:0000256" key="11">
    <source>
        <dbReference type="ARBA" id="ARBA00023157"/>
    </source>
</evidence>
<evidence type="ECO:0000256" key="1">
    <source>
        <dbReference type="ARBA" id="ARBA00004167"/>
    </source>
</evidence>
<feature type="compositionally biased region" description="Polar residues" evidence="15">
    <location>
        <begin position="51"/>
        <end position="62"/>
    </location>
</feature>
<evidence type="ECO:0000256" key="2">
    <source>
        <dbReference type="ARBA" id="ARBA00022527"/>
    </source>
</evidence>
<dbReference type="SUPFAM" id="SSF56112">
    <property type="entry name" value="Protein kinase-like (PK-like)"/>
    <property type="match status" value="1"/>
</dbReference>
<evidence type="ECO:0000256" key="12">
    <source>
        <dbReference type="ARBA" id="ARBA00023180"/>
    </source>
</evidence>
<dbReference type="Gene3D" id="2.90.10.10">
    <property type="entry name" value="Bulb-type lectin domain"/>
    <property type="match status" value="1"/>
</dbReference>
<organism evidence="20 21">
    <name type="scientific">Rehmannia glutinosa</name>
    <name type="common">Chinese foxglove</name>
    <dbReference type="NCBI Taxonomy" id="99300"/>
    <lineage>
        <taxon>Eukaryota</taxon>
        <taxon>Viridiplantae</taxon>
        <taxon>Streptophyta</taxon>
        <taxon>Embryophyta</taxon>
        <taxon>Tracheophyta</taxon>
        <taxon>Spermatophyta</taxon>
        <taxon>Magnoliopsida</taxon>
        <taxon>eudicotyledons</taxon>
        <taxon>Gunneridae</taxon>
        <taxon>Pentapetalae</taxon>
        <taxon>asterids</taxon>
        <taxon>lamiids</taxon>
        <taxon>Lamiales</taxon>
        <taxon>Orobanchaceae</taxon>
        <taxon>Rehmannieae</taxon>
        <taxon>Rehmannia</taxon>
    </lineage>
</organism>
<feature type="region of interest" description="Disordered" evidence="15">
    <location>
        <begin position="845"/>
        <end position="866"/>
    </location>
</feature>
<keyword evidence="7 13" id="KW-0418">Kinase</keyword>
<keyword evidence="2 13" id="KW-0723">Serine/threonine-protein kinase</keyword>
<protein>
    <recommendedName>
        <fullName evidence="13">Receptor-like serine/threonine-protein kinase</fullName>
        <ecNumber evidence="13">2.7.11.1</ecNumber>
    </recommendedName>
</protein>
<evidence type="ECO:0000259" key="18">
    <source>
        <dbReference type="PROSITE" id="PS50927"/>
    </source>
</evidence>
<dbReference type="PROSITE" id="PS50927">
    <property type="entry name" value="BULB_LECTIN"/>
    <property type="match status" value="1"/>
</dbReference>